<gene>
    <name evidence="1" type="ORF">Pint_25512</name>
</gene>
<evidence type="ECO:0000313" key="2">
    <source>
        <dbReference type="Proteomes" id="UP001163603"/>
    </source>
</evidence>
<organism evidence="1 2">
    <name type="scientific">Pistacia integerrima</name>
    <dbReference type="NCBI Taxonomy" id="434235"/>
    <lineage>
        <taxon>Eukaryota</taxon>
        <taxon>Viridiplantae</taxon>
        <taxon>Streptophyta</taxon>
        <taxon>Embryophyta</taxon>
        <taxon>Tracheophyta</taxon>
        <taxon>Spermatophyta</taxon>
        <taxon>Magnoliopsida</taxon>
        <taxon>eudicotyledons</taxon>
        <taxon>Gunneridae</taxon>
        <taxon>Pentapetalae</taxon>
        <taxon>rosids</taxon>
        <taxon>malvids</taxon>
        <taxon>Sapindales</taxon>
        <taxon>Anacardiaceae</taxon>
        <taxon>Pistacia</taxon>
    </lineage>
</organism>
<sequence length="111" mass="12455">MEDQVIFSKHLSETDVNWRLAVPTHCLGLFDPILQGSHSVALVAIDATTGHVWPFRLSARTKGHHLRLVLAAAGWLAFVRYKKLRIDDKITFSVANLANGMIYKIKSSKKD</sequence>
<name>A0ACC0YEE4_9ROSI</name>
<evidence type="ECO:0000313" key="1">
    <source>
        <dbReference type="EMBL" id="KAJ0034600.1"/>
    </source>
</evidence>
<dbReference type="EMBL" id="CM047742">
    <property type="protein sequence ID" value="KAJ0034600.1"/>
    <property type="molecule type" value="Genomic_DNA"/>
</dbReference>
<proteinExistence type="predicted"/>
<accession>A0ACC0YEE4</accession>
<dbReference type="Proteomes" id="UP001163603">
    <property type="component" value="Chromosome 7"/>
</dbReference>
<comment type="caution">
    <text evidence="1">The sequence shown here is derived from an EMBL/GenBank/DDBJ whole genome shotgun (WGS) entry which is preliminary data.</text>
</comment>
<protein>
    <submittedName>
        <fullName evidence="1">Uncharacterized protein</fullName>
    </submittedName>
</protein>
<reference evidence="2" key="1">
    <citation type="journal article" date="2023" name="G3 (Bethesda)">
        <title>Genome assembly and association tests identify interacting loci associated with vigor, precocity, and sex in interspecific pistachio rootstocks.</title>
        <authorList>
            <person name="Palmer W."/>
            <person name="Jacygrad E."/>
            <person name="Sagayaradj S."/>
            <person name="Cavanaugh K."/>
            <person name="Han R."/>
            <person name="Bertier L."/>
            <person name="Beede B."/>
            <person name="Kafkas S."/>
            <person name="Golino D."/>
            <person name="Preece J."/>
            <person name="Michelmore R."/>
        </authorList>
    </citation>
    <scope>NUCLEOTIDE SEQUENCE [LARGE SCALE GENOMIC DNA]</scope>
</reference>
<keyword evidence="2" id="KW-1185">Reference proteome</keyword>